<reference evidence="2 3" key="1">
    <citation type="journal article" date="2018" name="IMA Fungus">
        <title>IMA Genome-F 10: Nine draft genome sequences of Claviceps purpurea s.lat., including C. arundinis, C. humidiphila, and C. cf. spartinae, pseudomolecules for the pitch canker pathogen Fusarium circinatum, draft genome of Davidsoniella eucalypti, Grosmannia galeiformis, Quambalaria eucalypti, and Teratosphaeria destructans.</title>
        <authorList>
            <person name="Wingfield B.D."/>
            <person name="Liu M."/>
            <person name="Nguyen H.D."/>
            <person name="Lane F.A."/>
            <person name="Morgan S.W."/>
            <person name="De Vos L."/>
            <person name="Wilken P.M."/>
            <person name="Duong T.A."/>
            <person name="Aylward J."/>
            <person name="Coetzee M.P."/>
            <person name="Dadej K."/>
            <person name="De Beer Z.W."/>
            <person name="Findlay W."/>
            <person name="Havenga M."/>
            <person name="Kolarik M."/>
            <person name="Menzies J.G."/>
            <person name="Naidoo K."/>
            <person name="Pochopski O."/>
            <person name="Shoukouhi P."/>
            <person name="Santana Q.C."/>
            <person name="Seifert K.A."/>
            <person name="Soal N."/>
            <person name="Steenkamp E.T."/>
            <person name="Tatham C.T."/>
            <person name="van der Nest M.A."/>
            <person name="Wingfield M.J."/>
        </authorList>
    </citation>
    <scope>NUCLEOTIDE SEQUENCE [LARGE SCALE GENOMIC DNA]</scope>
    <source>
        <strain evidence="2">CMW44962</strain>
    </source>
</reference>
<evidence type="ECO:0000313" key="3">
    <source>
        <dbReference type="Proteomes" id="UP001138500"/>
    </source>
</evidence>
<name>A0A9W7W631_9PEZI</name>
<dbReference type="Proteomes" id="UP001138500">
    <property type="component" value="Unassembled WGS sequence"/>
</dbReference>
<protein>
    <submittedName>
        <fullName evidence="2">Uncharacterized protein</fullName>
    </submittedName>
</protein>
<dbReference type="EMBL" id="RIBY02000269">
    <property type="protein sequence ID" value="KAH9844639.1"/>
    <property type="molecule type" value="Genomic_DNA"/>
</dbReference>
<feature type="region of interest" description="Disordered" evidence="1">
    <location>
        <begin position="19"/>
        <end position="40"/>
    </location>
</feature>
<proteinExistence type="predicted"/>
<evidence type="ECO:0000256" key="1">
    <source>
        <dbReference type="SAM" id="MobiDB-lite"/>
    </source>
</evidence>
<reference evidence="2 3" key="2">
    <citation type="journal article" date="2021" name="Curr. Genet.">
        <title>Genetic response to nitrogen starvation in the aggressive Eucalyptus foliar pathogen Teratosphaeria destructans.</title>
        <authorList>
            <person name="Havenga M."/>
            <person name="Wingfield B.D."/>
            <person name="Wingfield M.J."/>
            <person name="Dreyer L.L."/>
            <person name="Roets F."/>
            <person name="Aylward J."/>
        </authorList>
    </citation>
    <scope>NUCLEOTIDE SEQUENCE [LARGE SCALE GENOMIC DNA]</scope>
    <source>
        <strain evidence="2">CMW44962</strain>
    </source>
</reference>
<comment type="caution">
    <text evidence="2">The sequence shown here is derived from an EMBL/GenBank/DDBJ whole genome shotgun (WGS) entry which is preliminary data.</text>
</comment>
<sequence>MPVGNAAGISLPPAGASCRRSAGINAEDTDNELAGTPKGRLIAGEPRSLARRATDCFAPACTSPPQSPQTIRAPYLEIDFISQRRIVRLYG</sequence>
<dbReference type="AlphaFoldDB" id="A0A9W7W631"/>
<accession>A0A9W7W631</accession>
<gene>
    <name evidence="2" type="ORF">Tdes44962_MAKER07227</name>
</gene>
<evidence type="ECO:0000313" key="2">
    <source>
        <dbReference type="EMBL" id="KAH9844639.1"/>
    </source>
</evidence>
<keyword evidence="3" id="KW-1185">Reference proteome</keyword>
<organism evidence="2 3">
    <name type="scientific">Teratosphaeria destructans</name>
    <dbReference type="NCBI Taxonomy" id="418781"/>
    <lineage>
        <taxon>Eukaryota</taxon>
        <taxon>Fungi</taxon>
        <taxon>Dikarya</taxon>
        <taxon>Ascomycota</taxon>
        <taxon>Pezizomycotina</taxon>
        <taxon>Dothideomycetes</taxon>
        <taxon>Dothideomycetidae</taxon>
        <taxon>Mycosphaerellales</taxon>
        <taxon>Teratosphaeriaceae</taxon>
        <taxon>Teratosphaeria</taxon>
    </lineage>
</organism>